<gene>
    <name evidence="1" type="ORF">CDEST_04448</name>
</gene>
<dbReference type="KEGG" id="cdet:87940951"/>
<sequence length="61" mass="6742">MPLSASTVSPEDLTLDGLTHINFAFVFFDPSSFQIVPMDKNAVALLNRFTKLKEKKAGLQT</sequence>
<evidence type="ECO:0000313" key="2">
    <source>
        <dbReference type="Proteomes" id="UP001322277"/>
    </source>
</evidence>
<organism evidence="1 2">
    <name type="scientific">Colletotrichum destructivum</name>
    <dbReference type="NCBI Taxonomy" id="34406"/>
    <lineage>
        <taxon>Eukaryota</taxon>
        <taxon>Fungi</taxon>
        <taxon>Dikarya</taxon>
        <taxon>Ascomycota</taxon>
        <taxon>Pezizomycotina</taxon>
        <taxon>Sordariomycetes</taxon>
        <taxon>Hypocreomycetidae</taxon>
        <taxon>Glomerellales</taxon>
        <taxon>Glomerellaceae</taxon>
        <taxon>Colletotrichum</taxon>
        <taxon>Colletotrichum destructivum species complex</taxon>
    </lineage>
</organism>
<evidence type="ECO:0000313" key="1">
    <source>
        <dbReference type="EMBL" id="WQF79434.1"/>
    </source>
</evidence>
<dbReference type="EMBL" id="CP137307">
    <property type="protein sequence ID" value="WQF79434.1"/>
    <property type="molecule type" value="Genomic_DNA"/>
</dbReference>
<dbReference type="GeneID" id="87940951"/>
<protein>
    <submittedName>
        <fullName evidence="1">Glycoside hydrolase superfamily</fullName>
    </submittedName>
</protein>
<dbReference type="GO" id="GO:0016787">
    <property type="term" value="F:hydrolase activity"/>
    <property type="evidence" value="ECO:0007669"/>
    <property type="project" value="UniProtKB-KW"/>
</dbReference>
<keyword evidence="1" id="KW-0378">Hydrolase</keyword>
<dbReference type="RefSeq" id="XP_062776658.1">
    <property type="nucleotide sequence ID" value="XM_062920607.1"/>
</dbReference>
<proteinExistence type="predicted"/>
<reference evidence="2" key="1">
    <citation type="journal article" date="2023" name="bioRxiv">
        <title>Complete genome of the Medicago anthracnose fungus, Colletotrichum destructivum, reveals a mini-chromosome-like region within a core chromosome.</title>
        <authorList>
            <person name="Lapalu N."/>
            <person name="Simon A."/>
            <person name="Lu A."/>
            <person name="Plaumann P.-L."/>
            <person name="Amselem J."/>
            <person name="Pigne S."/>
            <person name="Auger A."/>
            <person name="Koch C."/>
            <person name="Dallery J.-F."/>
            <person name="O'Connell R.J."/>
        </authorList>
    </citation>
    <scope>NUCLEOTIDE SEQUENCE [LARGE SCALE GENOMIC DNA]</scope>
    <source>
        <strain evidence="2">CBS 520.97</strain>
    </source>
</reference>
<dbReference type="AlphaFoldDB" id="A0AAX4I902"/>
<accession>A0AAX4I902</accession>
<dbReference type="SUPFAM" id="SSF51445">
    <property type="entry name" value="(Trans)glycosidases"/>
    <property type="match status" value="1"/>
</dbReference>
<name>A0AAX4I902_9PEZI</name>
<dbReference type="Proteomes" id="UP001322277">
    <property type="component" value="Chromosome 3"/>
</dbReference>
<dbReference type="Gene3D" id="3.20.20.80">
    <property type="entry name" value="Glycosidases"/>
    <property type="match status" value="1"/>
</dbReference>
<dbReference type="InterPro" id="IPR017853">
    <property type="entry name" value="GH"/>
</dbReference>
<keyword evidence="2" id="KW-1185">Reference proteome</keyword>